<evidence type="ECO:0000256" key="1">
    <source>
        <dbReference type="SAM" id="MobiDB-lite"/>
    </source>
</evidence>
<feature type="compositionally biased region" description="Polar residues" evidence="1">
    <location>
        <begin position="151"/>
        <end position="161"/>
    </location>
</feature>
<reference evidence="3 4" key="1">
    <citation type="submission" date="2018-12" db="EMBL/GenBank/DDBJ databases">
        <title>Deinococcus radiophilus ATCC 27603 genome sequencing and assembly.</title>
        <authorList>
            <person name="Maclea K.S."/>
            <person name="Maynard C.R."/>
        </authorList>
    </citation>
    <scope>NUCLEOTIDE SEQUENCE [LARGE SCALE GENOMIC DNA]</scope>
    <source>
        <strain evidence="3 4">ATCC 27603</strain>
    </source>
</reference>
<keyword evidence="2" id="KW-0812">Transmembrane</keyword>
<keyword evidence="2" id="KW-1133">Transmembrane helix</keyword>
<comment type="caution">
    <text evidence="3">The sequence shown here is derived from an EMBL/GenBank/DDBJ whole genome shotgun (WGS) entry which is preliminary data.</text>
</comment>
<protein>
    <submittedName>
        <fullName evidence="3">Uncharacterized protein</fullName>
    </submittedName>
</protein>
<accession>A0A431VQC0</accession>
<dbReference type="AlphaFoldDB" id="A0A431VQC0"/>
<name>A0A431VQC0_9DEIO</name>
<proteinExistence type="predicted"/>
<evidence type="ECO:0000313" key="3">
    <source>
        <dbReference type="EMBL" id="RTR25326.1"/>
    </source>
</evidence>
<feature type="transmembrane region" description="Helical" evidence="2">
    <location>
        <begin position="101"/>
        <end position="121"/>
    </location>
</feature>
<evidence type="ECO:0000313" key="4">
    <source>
        <dbReference type="Proteomes" id="UP000277766"/>
    </source>
</evidence>
<sequence length="161" mass="17125">MLIGVLTAQLDTAMGLGLISVMLLVYGAVYAIWFDLLLTALRQFLAQATARLQETAQVLKPAAEPFNTWCTILVVLQILSLLISLPSLLIGADAVGPVGGLLALLLLGTAALYILPLWPLAALPSVWLGHWRAGRLPQQISPHRRSAGSALPQTSQEALLG</sequence>
<keyword evidence="4" id="KW-1185">Reference proteome</keyword>
<dbReference type="Proteomes" id="UP000277766">
    <property type="component" value="Unassembled WGS sequence"/>
</dbReference>
<organism evidence="3 4">
    <name type="scientific">Deinococcus radiophilus</name>
    <dbReference type="NCBI Taxonomy" id="32062"/>
    <lineage>
        <taxon>Bacteria</taxon>
        <taxon>Thermotogati</taxon>
        <taxon>Deinococcota</taxon>
        <taxon>Deinococci</taxon>
        <taxon>Deinococcales</taxon>
        <taxon>Deinococcaceae</taxon>
        <taxon>Deinococcus</taxon>
    </lineage>
</organism>
<feature type="transmembrane region" description="Helical" evidence="2">
    <location>
        <begin position="12"/>
        <end position="33"/>
    </location>
</feature>
<evidence type="ECO:0000256" key="2">
    <source>
        <dbReference type="SAM" id="Phobius"/>
    </source>
</evidence>
<feature type="transmembrane region" description="Helical" evidence="2">
    <location>
        <begin position="66"/>
        <end position="89"/>
    </location>
</feature>
<feature type="region of interest" description="Disordered" evidence="1">
    <location>
        <begin position="142"/>
        <end position="161"/>
    </location>
</feature>
<dbReference type="EMBL" id="RXPE01000030">
    <property type="protein sequence ID" value="RTR25326.1"/>
    <property type="molecule type" value="Genomic_DNA"/>
</dbReference>
<gene>
    <name evidence="3" type="ORF">EJ104_11225</name>
</gene>
<keyword evidence="2" id="KW-0472">Membrane</keyword>
<dbReference type="RefSeq" id="WP_126352857.1">
    <property type="nucleotide sequence ID" value="NZ_CP086380.1"/>
</dbReference>